<dbReference type="AlphaFoldDB" id="A0A1N6FR25"/>
<feature type="compositionally biased region" description="Acidic residues" evidence="1">
    <location>
        <begin position="140"/>
        <end position="149"/>
    </location>
</feature>
<accession>A0A1N6FR25</accession>
<reference evidence="4" key="1">
    <citation type="submission" date="2016-11" db="EMBL/GenBank/DDBJ databases">
        <authorList>
            <person name="Varghese N."/>
            <person name="Submissions S."/>
        </authorList>
    </citation>
    <scope>NUCLEOTIDE SEQUENCE [LARGE SCALE GENOMIC DNA]</scope>
    <source>
        <strain evidence="4">DSM 17456</strain>
    </source>
</reference>
<evidence type="ECO:0000313" key="3">
    <source>
        <dbReference type="EMBL" id="SIN97661.1"/>
    </source>
</evidence>
<organism evidence="3 4">
    <name type="scientific">Halodesulfovibrio marinisediminis DSM 17456</name>
    <dbReference type="NCBI Taxonomy" id="1121457"/>
    <lineage>
        <taxon>Bacteria</taxon>
        <taxon>Pseudomonadati</taxon>
        <taxon>Thermodesulfobacteriota</taxon>
        <taxon>Desulfovibrionia</taxon>
        <taxon>Desulfovibrionales</taxon>
        <taxon>Desulfovibrionaceae</taxon>
        <taxon>Halodesulfovibrio</taxon>
    </lineage>
</organism>
<proteinExistence type="predicted"/>
<evidence type="ECO:0000256" key="2">
    <source>
        <dbReference type="SAM" id="SignalP"/>
    </source>
</evidence>
<keyword evidence="2" id="KW-0732">Signal</keyword>
<feature type="region of interest" description="Disordered" evidence="1">
    <location>
        <begin position="128"/>
        <end position="163"/>
    </location>
</feature>
<dbReference type="RefSeq" id="WP_074216267.1">
    <property type="nucleotide sequence ID" value="NZ_FSRG01000004.1"/>
</dbReference>
<feature type="signal peptide" evidence="2">
    <location>
        <begin position="1"/>
        <end position="23"/>
    </location>
</feature>
<evidence type="ECO:0000256" key="1">
    <source>
        <dbReference type="SAM" id="MobiDB-lite"/>
    </source>
</evidence>
<evidence type="ECO:0000313" key="4">
    <source>
        <dbReference type="Proteomes" id="UP000184694"/>
    </source>
</evidence>
<feature type="chain" id="PRO_5012297392" description="Zinc resistance-associated protein" evidence="2">
    <location>
        <begin position="24"/>
        <end position="163"/>
    </location>
</feature>
<dbReference type="EMBL" id="FSRG01000004">
    <property type="protein sequence ID" value="SIN97661.1"/>
    <property type="molecule type" value="Genomic_DNA"/>
</dbReference>
<keyword evidence="4" id="KW-1185">Reference proteome</keyword>
<dbReference type="Gene3D" id="1.20.120.1490">
    <property type="match status" value="1"/>
</dbReference>
<name>A0A1N6FR25_9BACT</name>
<sequence>MTSRLFVAFILVLSMASSTIADATDFANYEKAVTHCVELTPAQQKEVYSLTKVYTEKTRLIREELWATKTMLRALTSSPDAEVNDIQKIVNAMKELRAKLHAERVGFEEGMMKKYGFIPSKNWIDNNDAFQHADTGTDSATEDPQETDDSTPNAKSFLSKLFD</sequence>
<dbReference type="Proteomes" id="UP000184694">
    <property type="component" value="Unassembled WGS sequence"/>
</dbReference>
<protein>
    <recommendedName>
        <fullName evidence="5">Zinc resistance-associated protein</fullName>
    </recommendedName>
</protein>
<gene>
    <name evidence="3" type="ORF">SAMN02745161_1456</name>
</gene>
<evidence type="ECO:0008006" key="5">
    <source>
        <dbReference type="Google" id="ProtNLM"/>
    </source>
</evidence>
<dbReference type="OrthoDB" id="5464997at2"/>
<feature type="compositionally biased region" description="Polar residues" evidence="1">
    <location>
        <begin position="128"/>
        <end position="139"/>
    </location>
</feature>